<dbReference type="KEGG" id="ddf:DEFDS_1600"/>
<dbReference type="eggNOG" id="COG1489">
    <property type="taxonomic scope" value="Bacteria"/>
</dbReference>
<dbReference type="InterPro" id="IPR040452">
    <property type="entry name" value="SfsA_C"/>
</dbReference>
<dbReference type="OrthoDB" id="9802365at2"/>
<feature type="domain" description="Sugar fermentation stimulation protein C-terminal" evidence="2">
    <location>
        <begin position="84"/>
        <end position="214"/>
    </location>
</feature>
<dbReference type="EMBL" id="AP011529">
    <property type="protein sequence ID" value="BAI81058.1"/>
    <property type="molecule type" value="Genomic_DNA"/>
</dbReference>
<dbReference type="Pfam" id="PF03749">
    <property type="entry name" value="SfsA"/>
    <property type="match status" value="1"/>
</dbReference>
<dbReference type="Gene3D" id="2.40.50.580">
    <property type="match status" value="1"/>
</dbReference>
<gene>
    <name evidence="1" type="primary">sfsA</name>
    <name evidence="4" type="ordered locus">DEFDS_1600</name>
</gene>
<dbReference type="GO" id="GO:0003677">
    <property type="term" value="F:DNA binding"/>
    <property type="evidence" value="ECO:0007669"/>
    <property type="project" value="InterPro"/>
</dbReference>
<dbReference type="STRING" id="639282.DEFDS_1600"/>
<dbReference type="Pfam" id="PF17746">
    <property type="entry name" value="SfsA_N"/>
    <property type="match status" value="1"/>
</dbReference>
<dbReference type="CDD" id="cd22359">
    <property type="entry name" value="SfsA-like_bacterial"/>
    <property type="match status" value="1"/>
</dbReference>
<evidence type="ECO:0000259" key="2">
    <source>
        <dbReference type="Pfam" id="PF03749"/>
    </source>
</evidence>
<sequence>MKFDNGFLIAKFIKRYKRFLVDCELNEEIITAYNPNTGSMEGLLNEGCRVALSVSDNPKRKFKYTIEAFELDNNWVYTNTVNVNNIVKKSIEENAIRELSYYDYLKPEFKIEDSRVDFFLERGKDKILVEVKNVTLLKDDTAFFPDAVTKRGKKHLDLLKKYAQKGYTCYIFYVVGVNAIKFDCAKFIDKDYCKSYKDALDCGVKVLTYRHIFDPFKKESNLIAI</sequence>
<dbReference type="AlphaFoldDB" id="D3P8L8"/>
<dbReference type="Proteomes" id="UP000001520">
    <property type="component" value="Chromosome"/>
</dbReference>
<dbReference type="HOGENOM" id="CLU_052299_2_0_0"/>
<name>D3P8L8_DEFDS</name>
<dbReference type="HAMAP" id="MF_00095">
    <property type="entry name" value="SfsA"/>
    <property type="match status" value="1"/>
</dbReference>
<dbReference type="RefSeq" id="WP_013008304.1">
    <property type="nucleotide sequence ID" value="NC_013939.1"/>
</dbReference>
<reference evidence="4 5" key="1">
    <citation type="journal article" date="2010" name="DNA Res.">
        <title>Bacterial lifestyle in a deep-sea hydrothermal vent chimney revealed by the genome sequence of the thermophilic bacterium Deferribacter desulfuricans SSM1.</title>
        <authorList>
            <person name="Takaki Y."/>
            <person name="Shimamura S."/>
            <person name="Nakagawa S."/>
            <person name="Fukuhara Y."/>
            <person name="Horikawa H."/>
            <person name="Ankai A."/>
            <person name="Harada T."/>
            <person name="Hosoyama A."/>
            <person name="Oguchi A."/>
            <person name="Fukui S."/>
            <person name="Fujita N."/>
            <person name="Takami H."/>
            <person name="Takai K."/>
        </authorList>
    </citation>
    <scope>NUCLEOTIDE SEQUENCE [LARGE SCALE GENOMIC DNA]</scope>
    <source>
        <strain evidence="5">DSM 14783 / JCM 11476 / NBRC 101012 / SSM1</strain>
    </source>
</reference>
<evidence type="ECO:0000256" key="1">
    <source>
        <dbReference type="HAMAP-Rule" id="MF_00095"/>
    </source>
</evidence>
<dbReference type="Gene3D" id="3.40.1350.60">
    <property type="match status" value="1"/>
</dbReference>
<feature type="domain" description="SfsA N-terminal OB" evidence="3">
    <location>
        <begin position="13"/>
        <end position="77"/>
    </location>
</feature>
<protein>
    <recommendedName>
        <fullName evidence="1">Sugar fermentation stimulation protein homolog</fullName>
    </recommendedName>
</protein>
<evidence type="ECO:0000259" key="3">
    <source>
        <dbReference type="Pfam" id="PF17746"/>
    </source>
</evidence>
<keyword evidence="5" id="KW-1185">Reference proteome</keyword>
<dbReference type="InterPro" id="IPR005224">
    <property type="entry name" value="SfsA"/>
</dbReference>
<dbReference type="PANTHER" id="PTHR30545:SF2">
    <property type="entry name" value="SUGAR FERMENTATION STIMULATION PROTEIN A"/>
    <property type="match status" value="1"/>
</dbReference>
<accession>D3P8L8</accession>
<dbReference type="NCBIfam" id="TIGR00230">
    <property type="entry name" value="sfsA"/>
    <property type="match status" value="1"/>
</dbReference>
<organism evidence="4 5">
    <name type="scientific">Deferribacter desulfuricans (strain DSM 14783 / JCM 11476 / NBRC 101012 / SSM1)</name>
    <dbReference type="NCBI Taxonomy" id="639282"/>
    <lineage>
        <taxon>Bacteria</taxon>
        <taxon>Pseudomonadati</taxon>
        <taxon>Deferribacterota</taxon>
        <taxon>Deferribacteres</taxon>
        <taxon>Deferribacterales</taxon>
        <taxon>Deferribacteraceae</taxon>
        <taxon>Deferribacter</taxon>
    </lineage>
</organism>
<proteinExistence type="inferred from homology"/>
<dbReference type="PANTHER" id="PTHR30545">
    <property type="entry name" value="SUGAR FERMENTATION STIMULATION PROTEIN A"/>
    <property type="match status" value="1"/>
</dbReference>
<comment type="similarity">
    <text evidence="1">Belongs to the SfsA family.</text>
</comment>
<dbReference type="InterPro" id="IPR041465">
    <property type="entry name" value="SfsA_N"/>
</dbReference>
<evidence type="ECO:0000313" key="4">
    <source>
        <dbReference type="EMBL" id="BAI81058.1"/>
    </source>
</evidence>
<evidence type="ECO:0000313" key="5">
    <source>
        <dbReference type="Proteomes" id="UP000001520"/>
    </source>
</evidence>